<dbReference type="Proteomes" id="UP000750711">
    <property type="component" value="Unassembled WGS sequence"/>
</dbReference>
<dbReference type="SUPFAM" id="SSF51197">
    <property type="entry name" value="Clavaminate synthase-like"/>
    <property type="match status" value="1"/>
</dbReference>
<gene>
    <name evidence="3" type="ORF">GP486_004288</name>
</gene>
<feature type="domain" description="Alpha-ketoglutarate-dependent dioxygenase AlkB-like" evidence="2">
    <location>
        <begin position="3"/>
        <end position="185"/>
    </location>
</feature>
<dbReference type="AlphaFoldDB" id="A0A9P8LBF6"/>
<sequence length="301" mass="34108">MPYKYVIDVDSKSFGEAPKAIHHARTRLNWAGEYVVKDEPFRKFNELLTLGYFEKQKINYHDDGEKGIGPTIATLSLGGQAIMTVRMKANHYYGVSRTGAYVDKYPPTKGCLNYKRRLLRHEEMERSDPKMRSSLCKEIVKDLGLSRKRSSPVWLSMRLNHGDIVVMHGVRIQTYYEHAVEPLGKLRFAMTCRYIDPNTVNPHHWWKSEYENESDAYDGDEAVDQLLASPPVSSPSYPMPLSSPPPRPFEPLSPPPPPSPLLSVPCHPEPPPLPLPFTQSPCPQEIISPSQMNGQASPRDL</sequence>
<proteinExistence type="predicted"/>
<dbReference type="Pfam" id="PF13532">
    <property type="entry name" value="2OG-FeII_Oxy_2"/>
    <property type="match status" value="1"/>
</dbReference>
<feature type="compositionally biased region" description="Pro residues" evidence="1">
    <location>
        <begin position="237"/>
        <end position="260"/>
    </location>
</feature>
<feature type="region of interest" description="Disordered" evidence="1">
    <location>
        <begin position="227"/>
        <end position="301"/>
    </location>
</feature>
<reference evidence="3" key="1">
    <citation type="submission" date="2021-03" db="EMBL/GenBank/DDBJ databases">
        <title>Comparative genomics and phylogenomic investigation of the class Geoglossomycetes provide insights into ecological specialization and systematics.</title>
        <authorList>
            <person name="Melie T."/>
            <person name="Pirro S."/>
            <person name="Miller A.N."/>
            <person name="Quandt A."/>
        </authorList>
    </citation>
    <scope>NUCLEOTIDE SEQUENCE</scope>
    <source>
        <strain evidence="3">CAQ_001_2017</strain>
    </source>
</reference>
<evidence type="ECO:0000313" key="4">
    <source>
        <dbReference type="Proteomes" id="UP000750711"/>
    </source>
</evidence>
<evidence type="ECO:0000259" key="2">
    <source>
        <dbReference type="Pfam" id="PF13532"/>
    </source>
</evidence>
<organism evidence="3 4">
    <name type="scientific">Trichoglossum hirsutum</name>
    <dbReference type="NCBI Taxonomy" id="265104"/>
    <lineage>
        <taxon>Eukaryota</taxon>
        <taxon>Fungi</taxon>
        <taxon>Dikarya</taxon>
        <taxon>Ascomycota</taxon>
        <taxon>Pezizomycotina</taxon>
        <taxon>Geoglossomycetes</taxon>
        <taxon>Geoglossales</taxon>
        <taxon>Geoglossaceae</taxon>
        <taxon>Trichoglossum</taxon>
    </lineage>
</organism>
<evidence type="ECO:0000313" key="3">
    <source>
        <dbReference type="EMBL" id="KAH0559175.1"/>
    </source>
</evidence>
<dbReference type="InterPro" id="IPR032852">
    <property type="entry name" value="ALKBH2"/>
</dbReference>
<dbReference type="GO" id="GO:0051747">
    <property type="term" value="F:cytosine C-5 DNA demethylase activity"/>
    <property type="evidence" value="ECO:0007669"/>
    <property type="project" value="TreeGrafter"/>
</dbReference>
<accession>A0A9P8LBF6</accession>
<comment type="caution">
    <text evidence="3">The sequence shown here is derived from an EMBL/GenBank/DDBJ whole genome shotgun (WGS) entry which is preliminary data.</text>
</comment>
<dbReference type="GO" id="GO:0006307">
    <property type="term" value="P:DNA alkylation repair"/>
    <property type="evidence" value="ECO:0007669"/>
    <property type="project" value="TreeGrafter"/>
</dbReference>
<dbReference type="GO" id="GO:0008198">
    <property type="term" value="F:ferrous iron binding"/>
    <property type="evidence" value="ECO:0007669"/>
    <property type="project" value="TreeGrafter"/>
</dbReference>
<feature type="compositionally biased region" description="Low complexity" evidence="1">
    <location>
        <begin position="227"/>
        <end position="236"/>
    </location>
</feature>
<dbReference type="GO" id="GO:0035516">
    <property type="term" value="F:broad specificity oxidative DNA demethylase activity"/>
    <property type="evidence" value="ECO:0007669"/>
    <property type="project" value="TreeGrafter"/>
</dbReference>
<dbReference type="InterPro" id="IPR037151">
    <property type="entry name" value="AlkB-like_sf"/>
</dbReference>
<dbReference type="Gene3D" id="2.60.120.590">
    <property type="entry name" value="Alpha-ketoglutarate-dependent dioxygenase AlkB-like"/>
    <property type="match status" value="1"/>
</dbReference>
<dbReference type="InterPro" id="IPR027450">
    <property type="entry name" value="AlkB-like"/>
</dbReference>
<protein>
    <recommendedName>
        <fullName evidence="2">Alpha-ketoglutarate-dependent dioxygenase AlkB-like domain-containing protein</fullName>
    </recommendedName>
</protein>
<dbReference type="EMBL" id="JAGHQM010000658">
    <property type="protein sequence ID" value="KAH0559175.1"/>
    <property type="molecule type" value="Genomic_DNA"/>
</dbReference>
<dbReference type="PANTHER" id="PTHR31573">
    <property type="entry name" value="ALPHA-KETOGLUTARATE-DEPENDENT DIOXYGENASE ALKB HOMOLOG 2"/>
    <property type="match status" value="1"/>
</dbReference>
<name>A0A9P8LBF6_9PEZI</name>
<keyword evidence="4" id="KW-1185">Reference proteome</keyword>
<dbReference type="PANTHER" id="PTHR31573:SF4">
    <property type="entry name" value="FE2OG DIOXYGENASE DOMAIN-CONTAINING PROTEIN"/>
    <property type="match status" value="1"/>
</dbReference>
<feature type="compositionally biased region" description="Polar residues" evidence="1">
    <location>
        <begin position="287"/>
        <end position="301"/>
    </location>
</feature>
<evidence type="ECO:0000256" key="1">
    <source>
        <dbReference type="SAM" id="MobiDB-lite"/>
    </source>
</evidence>